<dbReference type="Pfam" id="PF15899">
    <property type="entry name" value="BNR_6"/>
    <property type="match status" value="2"/>
</dbReference>
<organism evidence="1">
    <name type="scientific">viral metagenome</name>
    <dbReference type="NCBI Taxonomy" id="1070528"/>
    <lineage>
        <taxon>unclassified sequences</taxon>
        <taxon>metagenomes</taxon>
        <taxon>organismal metagenomes</taxon>
    </lineage>
</organism>
<dbReference type="CDD" id="cd15482">
    <property type="entry name" value="Sialidase_non-viral"/>
    <property type="match status" value="1"/>
</dbReference>
<dbReference type="InterPro" id="IPR015943">
    <property type="entry name" value="WD40/YVTN_repeat-like_dom_sf"/>
</dbReference>
<evidence type="ECO:0000313" key="1">
    <source>
        <dbReference type="EMBL" id="QJB04341.1"/>
    </source>
</evidence>
<dbReference type="SUPFAM" id="SSF50939">
    <property type="entry name" value="Sialidases"/>
    <property type="match status" value="1"/>
</dbReference>
<sequence>MAYCTVEDVQKLIPEITLLSGLSEEIGVESLACVSGRPIALAGTGNSGKIFRSADGGIVWSEIGQLGTERHIKSLVGAGSSVVIAGTSPGGKIYRSEDYGVTWSDIGQLGEEEYVNALAFFEDEIVLAGTSPAGKIYRSVTNGETWSSLGQIVGSETGINSLEHVSSSIVLAGTSPGGKILRSEDYGVTWSDIGQLGSEEQVKSLVGAGSSVVIAGTSPGGKIYRSEDYGVTWSDIGQLGSEESVLSLAYLGSSVVVAGTEDRGHIFYSTDNGVVWYDQGKVGYSKVYSFANLQFDTILIGTGDIAKIFLSTSVLKIPYASYPANLFPGYFGSCWNEVGLGGDILKGWVEGFIAGADAEINSYLSKVAEVPFDPVPEIIKWISERLAAAEIYLWHRRFVAEASNDYLYEKQLFLRQAALEKLELIVGGEISTMGGESAVVSVSYGEPQFGEVDSDSVFDELNTAVREA</sequence>
<dbReference type="Gene3D" id="2.130.10.10">
    <property type="entry name" value="YVTN repeat-like/Quinoprotein amine dehydrogenase"/>
    <property type="match status" value="3"/>
</dbReference>
<dbReference type="InterPro" id="IPR002860">
    <property type="entry name" value="BNR_rpt"/>
</dbReference>
<dbReference type="EMBL" id="MT143880">
    <property type="protein sequence ID" value="QJB04341.1"/>
    <property type="molecule type" value="Genomic_DNA"/>
</dbReference>
<protein>
    <submittedName>
        <fullName evidence="1">Putative structural protein</fullName>
    </submittedName>
</protein>
<reference evidence="1" key="1">
    <citation type="submission" date="2020-03" db="EMBL/GenBank/DDBJ databases">
        <title>The deep terrestrial virosphere.</title>
        <authorList>
            <person name="Holmfeldt K."/>
            <person name="Nilsson E."/>
            <person name="Simone D."/>
            <person name="Lopez-Fernandez M."/>
            <person name="Wu X."/>
            <person name="de Brujin I."/>
            <person name="Lundin D."/>
            <person name="Andersson A."/>
            <person name="Bertilsson S."/>
            <person name="Dopson M."/>
        </authorList>
    </citation>
    <scope>NUCLEOTIDE SEQUENCE</scope>
    <source>
        <strain evidence="1">MM171B00332</strain>
    </source>
</reference>
<dbReference type="InterPro" id="IPR009752">
    <property type="entry name" value="Phage_Mu_GpJ"/>
</dbReference>
<proteinExistence type="predicted"/>
<dbReference type="Pfam" id="PF07030">
    <property type="entry name" value="Phage_Mu_Gp36"/>
    <property type="match status" value="1"/>
</dbReference>
<dbReference type="InterPro" id="IPR036278">
    <property type="entry name" value="Sialidase_sf"/>
</dbReference>
<accession>A0A6M3M942</accession>
<gene>
    <name evidence="1" type="ORF">MM171B00332_0004</name>
</gene>
<name>A0A6M3M942_9ZZZZ</name>
<dbReference type="AlphaFoldDB" id="A0A6M3M942"/>